<dbReference type="InterPro" id="IPR016024">
    <property type="entry name" value="ARM-type_fold"/>
</dbReference>
<evidence type="ECO:0008006" key="5">
    <source>
        <dbReference type="Google" id="ProtNLM"/>
    </source>
</evidence>
<dbReference type="SUPFAM" id="SSF48452">
    <property type="entry name" value="TPR-like"/>
    <property type="match status" value="1"/>
</dbReference>
<evidence type="ECO:0000313" key="3">
    <source>
        <dbReference type="EMBL" id="QUE49288.1"/>
    </source>
</evidence>
<proteinExistence type="predicted"/>
<dbReference type="KEGG" id="lamb:KBB96_10430"/>
<gene>
    <name evidence="3" type="ORF">KBB96_10430</name>
</gene>
<evidence type="ECO:0000256" key="1">
    <source>
        <dbReference type="SAM" id="MobiDB-lite"/>
    </source>
</evidence>
<dbReference type="InterPro" id="IPR011990">
    <property type="entry name" value="TPR-like_helical_dom_sf"/>
</dbReference>
<reference evidence="3" key="1">
    <citation type="submission" date="2021-04" db="EMBL/GenBank/DDBJ databases">
        <title>Luteolibacter sp. 32A isolated from the skin of an Anderson's salamander (Ambystoma andersonii).</title>
        <authorList>
            <person name="Spergser J."/>
            <person name="Busse H.-J."/>
        </authorList>
    </citation>
    <scope>NUCLEOTIDE SEQUENCE</scope>
    <source>
        <strain evidence="3">32A</strain>
    </source>
</reference>
<name>A0A975IXX5_9BACT</name>
<dbReference type="AlphaFoldDB" id="A0A975IXX5"/>
<sequence>MTASRNFVVLAALTLAAAGPLVGAPSGELPDAWKENTSRKTVPSPDLPKSPPALPTPIPSGDPVTDEMARLGDDNFRVREEATKKLWGMGAGIVPRLQQALKSPDPEIVKRANFLLRRIDFDITPDTPSEITDLVDRYSRAPQDQRMRLIYDLRQRRAWLQILKLYARETDPAVRLQIRPAVEGAAVFAAREAIVAGKMARARSLLELNPGDSQGLLALADFHRVEGTLKAELAKGQPPAGVGRTLWELALYRVSGDMPMARAAANAAKEENIVASCAVLEGDPLPWLEASEGAEGPAALRDIYRNLAEKRWRGNILTSQDMEVFEPYERGGDDGSRWMAANCLFLLGQPQAAETILSKVSPITAFRYYDSMERLPDAFRVLGLDPKRPDFASWIARNFASLGEDADQPEDKQAELIAVASFLERRGMKKELAVYDPLLVKLADNDPDTFLRFLGQLVVPLNRADDGKATTLAKRAAIAFAKDDAGRWNDVITHLFSETTSVDEWWEWLGKLDPKAPPAARLDGLFALFRIESDSGHQRDRWLKLAWADIASQPKEPTDESKEASQQKIRLMTGLSTDANDLQTGLRAWEMVSNVEEDPDETNMGYLWFLSAAGRWDKCADLWLKIANQQPGRADFHAYTAAAMRRAGRNSEATAQDAWVEKLVLADPATCVLVGQGYAYGGDFNRANQWWERAYMVALPGSDVWKLALQLNATIALERGDWSRAAAFYEIIALYENGYESLQNVAPGVKLRIRMTADYCRAFNRLKTDRQSAIALLQQCHRTLGPDGALADYFFPGLRKEGLIEQHDAWFEESWQALTGIIKAYPDCENTRNTAAWLAARAVRRLDEAAAIEDAALASSPDQAAYLDTRAEIQFARKDRKGAMEWSAKALSVSPLLGVGNPLNLDLRRQTERFRNAPFPVP</sequence>
<organism evidence="3 4">
    <name type="scientific">Luteolibacter ambystomatis</name>
    <dbReference type="NCBI Taxonomy" id="2824561"/>
    <lineage>
        <taxon>Bacteria</taxon>
        <taxon>Pseudomonadati</taxon>
        <taxon>Verrucomicrobiota</taxon>
        <taxon>Verrucomicrobiia</taxon>
        <taxon>Verrucomicrobiales</taxon>
        <taxon>Verrucomicrobiaceae</taxon>
        <taxon>Luteolibacter</taxon>
    </lineage>
</organism>
<dbReference type="Proteomes" id="UP000676169">
    <property type="component" value="Chromosome"/>
</dbReference>
<accession>A0A975IXX5</accession>
<dbReference type="EMBL" id="CP073100">
    <property type="protein sequence ID" value="QUE49288.1"/>
    <property type="molecule type" value="Genomic_DNA"/>
</dbReference>
<dbReference type="RefSeq" id="WP_211629328.1">
    <property type="nucleotide sequence ID" value="NZ_CP073100.1"/>
</dbReference>
<feature type="signal peptide" evidence="2">
    <location>
        <begin position="1"/>
        <end position="23"/>
    </location>
</feature>
<keyword evidence="4" id="KW-1185">Reference proteome</keyword>
<dbReference type="Gene3D" id="1.25.40.10">
    <property type="entry name" value="Tetratricopeptide repeat domain"/>
    <property type="match status" value="1"/>
</dbReference>
<feature type="chain" id="PRO_5037309019" description="Tetratricopeptide repeat protein" evidence="2">
    <location>
        <begin position="24"/>
        <end position="922"/>
    </location>
</feature>
<keyword evidence="2" id="KW-0732">Signal</keyword>
<evidence type="ECO:0000313" key="4">
    <source>
        <dbReference type="Proteomes" id="UP000676169"/>
    </source>
</evidence>
<dbReference type="SUPFAM" id="SSF48371">
    <property type="entry name" value="ARM repeat"/>
    <property type="match status" value="1"/>
</dbReference>
<protein>
    <recommendedName>
        <fullName evidence="5">Tetratricopeptide repeat protein</fullName>
    </recommendedName>
</protein>
<feature type="region of interest" description="Disordered" evidence="1">
    <location>
        <begin position="24"/>
        <end position="63"/>
    </location>
</feature>
<evidence type="ECO:0000256" key="2">
    <source>
        <dbReference type="SAM" id="SignalP"/>
    </source>
</evidence>
<feature type="compositionally biased region" description="Pro residues" evidence="1">
    <location>
        <begin position="45"/>
        <end position="60"/>
    </location>
</feature>